<gene>
    <name evidence="1" type="ORF">ABMA27_003744</name>
</gene>
<protein>
    <submittedName>
        <fullName evidence="1">Uncharacterized protein</fullName>
    </submittedName>
</protein>
<reference evidence="1 2" key="1">
    <citation type="submission" date="2024-06" db="EMBL/GenBank/DDBJ databases">
        <title>A chromosome-level genome assembly of beet webworm, Loxostege sticticalis.</title>
        <authorList>
            <person name="Zhang Y."/>
        </authorList>
    </citation>
    <scope>NUCLEOTIDE SEQUENCE [LARGE SCALE GENOMIC DNA]</scope>
    <source>
        <strain evidence="1">AQ026</strain>
        <tissue evidence="1">Whole body</tissue>
    </source>
</reference>
<sequence length="86" mass="9354">MTRYELLTTEVTEAVLQHLRDSFFADEPLNKAVSLCERGQPHAALERLCIATVADGLSLGAFDGEKRGRPHAADVSLVSVPCMTIL</sequence>
<comment type="caution">
    <text evidence="1">The sequence shown here is derived from an EMBL/GenBank/DDBJ whole genome shotgun (WGS) entry which is preliminary data.</text>
</comment>
<organism evidence="1 2">
    <name type="scientific">Loxostege sticticalis</name>
    <name type="common">Beet webworm moth</name>
    <dbReference type="NCBI Taxonomy" id="481309"/>
    <lineage>
        <taxon>Eukaryota</taxon>
        <taxon>Metazoa</taxon>
        <taxon>Ecdysozoa</taxon>
        <taxon>Arthropoda</taxon>
        <taxon>Hexapoda</taxon>
        <taxon>Insecta</taxon>
        <taxon>Pterygota</taxon>
        <taxon>Neoptera</taxon>
        <taxon>Endopterygota</taxon>
        <taxon>Lepidoptera</taxon>
        <taxon>Glossata</taxon>
        <taxon>Ditrysia</taxon>
        <taxon>Pyraloidea</taxon>
        <taxon>Crambidae</taxon>
        <taxon>Pyraustinae</taxon>
        <taxon>Loxostege</taxon>
    </lineage>
</organism>
<proteinExistence type="predicted"/>
<dbReference type="Gene3D" id="3.40.630.30">
    <property type="match status" value="1"/>
</dbReference>
<keyword evidence="2" id="KW-1185">Reference proteome</keyword>
<evidence type="ECO:0000313" key="2">
    <source>
        <dbReference type="Proteomes" id="UP001549920"/>
    </source>
</evidence>
<evidence type="ECO:0000313" key="1">
    <source>
        <dbReference type="EMBL" id="KAL0878689.1"/>
    </source>
</evidence>
<dbReference type="Proteomes" id="UP001549920">
    <property type="component" value="Unassembled WGS sequence"/>
</dbReference>
<accession>A0ABR3HQD4</accession>
<name>A0ABR3HQD4_LOXSC</name>
<dbReference type="EMBL" id="JBEUOH010000015">
    <property type="protein sequence ID" value="KAL0878689.1"/>
    <property type="molecule type" value="Genomic_DNA"/>
</dbReference>